<dbReference type="AlphaFoldDB" id="A0AAV4IEA0"/>
<accession>A0AAV4IEA0</accession>
<protein>
    <submittedName>
        <fullName evidence="2">Uncharacterized protein</fullName>
    </submittedName>
</protein>
<proteinExistence type="predicted"/>
<evidence type="ECO:0000313" key="2">
    <source>
        <dbReference type="EMBL" id="GFS09586.1"/>
    </source>
</evidence>
<feature type="non-terminal residue" evidence="2">
    <location>
        <position position="1"/>
    </location>
</feature>
<keyword evidence="3" id="KW-1185">Reference proteome</keyword>
<name>A0AAV4IEA0_9GAST</name>
<organism evidence="2 3">
    <name type="scientific">Elysia marginata</name>
    <dbReference type="NCBI Taxonomy" id="1093978"/>
    <lineage>
        <taxon>Eukaryota</taxon>
        <taxon>Metazoa</taxon>
        <taxon>Spiralia</taxon>
        <taxon>Lophotrochozoa</taxon>
        <taxon>Mollusca</taxon>
        <taxon>Gastropoda</taxon>
        <taxon>Heterobranchia</taxon>
        <taxon>Euthyneura</taxon>
        <taxon>Panpulmonata</taxon>
        <taxon>Sacoglossa</taxon>
        <taxon>Placobranchoidea</taxon>
        <taxon>Plakobranchidae</taxon>
        <taxon>Elysia</taxon>
    </lineage>
</organism>
<evidence type="ECO:0000313" key="3">
    <source>
        <dbReference type="Proteomes" id="UP000762676"/>
    </source>
</evidence>
<gene>
    <name evidence="2" type="ORF">ElyMa_004786300</name>
</gene>
<dbReference type="Proteomes" id="UP000762676">
    <property type="component" value="Unassembled WGS sequence"/>
</dbReference>
<comment type="caution">
    <text evidence="2">The sequence shown here is derived from an EMBL/GenBank/DDBJ whole genome shotgun (WGS) entry which is preliminary data.</text>
</comment>
<feature type="transmembrane region" description="Helical" evidence="1">
    <location>
        <begin position="46"/>
        <end position="70"/>
    </location>
</feature>
<keyword evidence="1" id="KW-0472">Membrane</keyword>
<dbReference type="EMBL" id="BMAT01009602">
    <property type="protein sequence ID" value="GFS09586.1"/>
    <property type="molecule type" value="Genomic_DNA"/>
</dbReference>
<keyword evidence="1" id="KW-1133">Transmembrane helix</keyword>
<evidence type="ECO:0000256" key="1">
    <source>
        <dbReference type="SAM" id="Phobius"/>
    </source>
</evidence>
<keyword evidence="1" id="KW-0812">Transmembrane</keyword>
<sequence>PDQRKAGEFSFWCDAKTKGMEGGDYSTAIFVTFDCSEQASLNIVEVVVVVAVVEVVIVLVVVAVVVVVVLRIRVVVSQLF</sequence>
<reference evidence="2 3" key="1">
    <citation type="journal article" date="2021" name="Elife">
        <title>Chloroplast acquisition without the gene transfer in kleptoplastic sea slugs, Plakobranchus ocellatus.</title>
        <authorList>
            <person name="Maeda T."/>
            <person name="Takahashi S."/>
            <person name="Yoshida T."/>
            <person name="Shimamura S."/>
            <person name="Takaki Y."/>
            <person name="Nagai Y."/>
            <person name="Toyoda A."/>
            <person name="Suzuki Y."/>
            <person name="Arimoto A."/>
            <person name="Ishii H."/>
            <person name="Satoh N."/>
            <person name="Nishiyama T."/>
            <person name="Hasebe M."/>
            <person name="Maruyama T."/>
            <person name="Minagawa J."/>
            <person name="Obokata J."/>
            <person name="Shigenobu S."/>
        </authorList>
    </citation>
    <scope>NUCLEOTIDE SEQUENCE [LARGE SCALE GENOMIC DNA]</scope>
</reference>